<dbReference type="Pfam" id="PF02775">
    <property type="entry name" value="TPP_enzyme_C"/>
    <property type="match status" value="1"/>
</dbReference>
<keyword evidence="2" id="KW-0786">Thiamine pyrophosphate</keyword>
<dbReference type="GO" id="GO:0030976">
    <property type="term" value="F:thiamine pyrophosphate binding"/>
    <property type="evidence" value="ECO:0007669"/>
    <property type="project" value="InterPro"/>
</dbReference>
<gene>
    <name evidence="5" type="ordered locus">Caul_3003</name>
</gene>
<dbReference type="InterPro" id="IPR029035">
    <property type="entry name" value="DHS-like_NAD/FAD-binding_dom"/>
</dbReference>
<dbReference type="InterPro" id="IPR011766">
    <property type="entry name" value="TPP_enzyme_TPP-bd"/>
</dbReference>
<dbReference type="HOGENOM" id="CLU_013748_8_0_5"/>
<dbReference type="GO" id="GO:0000287">
    <property type="term" value="F:magnesium ion binding"/>
    <property type="evidence" value="ECO:0007669"/>
    <property type="project" value="InterPro"/>
</dbReference>
<dbReference type="GO" id="GO:0050660">
    <property type="term" value="F:flavin adenine dinucleotide binding"/>
    <property type="evidence" value="ECO:0007669"/>
    <property type="project" value="TreeGrafter"/>
</dbReference>
<dbReference type="SUPFAM" id="SSF52467">
    <property type="entry name" value="DHS-like NAD/FAD-binding domain"/>
    <property type="match status" value="1"/>
</dbReference>
<dbReference type="GO" id="GO:0003984">
    <property type="term" value="F:acetolactate synthase activity"/>
    <property type="evidence" value="ECO:0007669"/>
    <property type="project" value="TreeGrafter"/>
</dbReference>
<accession>B0T0Q1</accession>
<dbReference type="Gene3D" id="3.40.50.1220">
    <property type="entry name" value="TPP-binding domain"/>
    <property type="match status" value="1"/>
</dbReference>
<dbReference type="eggNOG" id="COG0028">
    <property type="taxonomic scope" value="Bacteria"/>
</dbReference>
<proteinExistence type="inferred from homology"/>
<dbReference type="EMBL" id="CP000927">
    <property type="protein sequence ID" value="ABZ72130.1"/>
    <property type="molecule type" value="Genomic_DNA"/>
</dbReference>
<dbReference type="STRING" id="366602.Caul_3003"/>
<dbReference type="SUPFAM" id="SSF52518">
    <property type="entry name" value="Thiamin diphosphate-binding fold (THDP-binding)"/>
    <property type="match status" value="2"/>
</dbReference>
<protein>
    <submittedName>
        <fullName evidence="5">Thiamine pyrophosphate protein domain protein TPP-binding</fullName>
    </submittedName>
</protein>
<evidence type="ECO:0000259" key="4">
    <source>
        <dbReference type="Pfam" id="PF02776"/>
    </source>
</evidence>
<dbReference type="AlphaFoldDB" id="B0T0Q1"/>
<feature type="domain" description="Thiamine pyrophosphate enzyme N-terminal TPP-binding" evidence="4">
    <location>
        <begin position="1"/>
        <end position="110"/>
    </location>
</feature>
<dbReference type="CDD" id="cd07035">
    <property type="entry name" value="TPP_PYR_POX_like"/>
    <property type="match status" value="1"/>
</dbReference>
<dbReference type="CDD" id="cd02002">
    <property type="entry name" value="TPP_BFDC"/>
    <property type="match status" value="1"/>
</dbReference>
<dbReference type="InterPro" id="IPR000399">
    <property type="entry name" value="TPP-bd_CS"/>
</dbReference>
<dbReference type="InterPro" id="IPR012001">
    <property type="entry name" value="Thiamin_PyroP_enz_TPP-bd_dom"/>
</dbReference>
<dbReference type="PANTHER" id="PTHR18968:SF86">
    <property type="entry name" value="ACETOLACTATE SYNTHASE LARGE SUBUNIT ILVX-RELATED"/>
    <property type="match status" value="1"/>
</dbReference>
<comment type="similarity">
    <text evidence="1">Belongs to the TPP enzyme family.</text>
</comment>
<evidence type="ECO:0000256" key="1">
    <source>
        <dbReference type="ARBA" id="ARBA00007812"/>
    </source>
</evidence>
<dbReference type="NCBIfam" id="NF005760">
    <property type="entry name" value="PRK07586.1"/>
    <property type="match status" value="1"/>
</dbReference>
<feature type="domain" description="Thiamine pyrophosphate enzyme TPP-binding" evidence="3">
    <location>
        <begin position="371"/>
        <end position="509"/>
    </location>
</feature>
<reference evidence="5" key="1">
    <citation type="submission" date="2008-01" db="EMBL/GenBank/DDBJ databases">
        <title>Complete sequence of chromosome of Caulobacter sp. K31.</title>
        <authorList>
            <consortium name="US DOE Joint Genome Institute"/>
            <person name="Copeland A."/>
            <person name="Lucas S."/>
            <person name="Lapidus A."/>
            <person name="Barry K."/>
            <person name="Glavina del Rio T."/>
            <person name="Dalin E."/>
            <person name="Tice H."/>
            <person name="Pitluck S."/>
            <person name="Bruce D."/>
            <person name="Goodwin L."/>
            <person name="Thompson L.S."/>
            <person name="Brettin T."/>
            <person name="Detter J.C."/>
            <person name="Han C."/>
            <person name="Schmutz J."/>
            <person name="Larimer F."/>
            <person name="Land M."/>
            <person name="Hauser L."/>
            <person name="Kyrpides N."/>
            <person name="Kim E."/>
            <person name="Stephens C."/>
            <person name="Richardson P."/>
        </authorList>
    </citation>
    <scope>NUCLEOTIDE SEQUENCE [LARGE SCALE GENOMIC DNA]</scope>
    <source>
        <strain evidence="5">K31</strain>
    </source>
</reference>
<dbReference type="KEGG" id="cak:Caul_3003"/>
<dbReference type="Gene3D" id="3.40.50.970">
    <property type="match status" value="2"/>
</dbReference>
<dbReference type="PROSITE" id="PS00187">
    <property type="entry name" value="TPP_ENZYMES"/>
    <property type="match status" value="1"/>
</dbReference>
<dbReference type="OrthoDB" id="9773408at2"/>
<dbReference type="PANTHER" id="PTHR18968">
    <property type="entry name" value="THIAMINE PYROPHOSPHATE ENZYMES"/>
    <property type="match status" value="1"/>
</dbReference>
<evidence type="ECO:0000259" key="3">
    <source>
        <dbReference type="Pfam" id="PF02775"/>
    </source>
</evidence>
<dbReference type="InterPro" id="IPR045229">
    <property type="entry name" value="TPP_enz"/>
</dbReference>
<dbReference type="GO" id="GO:0044281">
    <property type="term" value="P:small molecule metabolic process"/>
    <property type="evidence" value="ECO:0007669"/>
    <property type="project" value="UniProtKB-ARBA"/>
</dbReference>
<evidence type="ECO:0000313" key="5">
    <source>
        <dbReference type="EMBL" id="ABZ72130.1"/>
    </source>
</evidence>
<name>B0T0Q1_CAUSK</name>
<dbReference type="Pfam" id="PF02776">
    <property type="entry name" value="TPP_enzyme_N"/>
    <property type="match status" value="1"/>
</dbReference>
<dbReference type="InterPro" id="IPR029061">
    <property type="entry name" value="THDP-binding"/>
</dbReference>
<organism evidence="5">
    <name type="scientific">Caulobacter sp. (strain K31)</name>
    <dbReference type="NCBI Taxonomy" id="366602"/>
    <lineage>
        <taxon>Bacteria</taxon>
        <taxon>Pseudomonadati</taxon>
        <taxon>Pseudomonadota</taxon>
        <taxon>Alphaproteobacteria</taxon>
        <taxon>Caulobacterales</taxon>
        <taxon>Caulobacteraceae</taxon>
        <taxon>Caulobacter</taxon>
    </lineage>
</organism>
<evidence type="ECO:0000256" key="2">
    <source>
        <dbReference type="ARBA" id="ARBA00023052"/>
    </source>
</evidence>
<sequence length="512" mass="52496">MNGADALITTLADNGVTACFANPGTSEMQFVAALDREPRMRSVLCLFEGVATGAADGYGRMAGKPACTLLHLGPGYANGAANLHNARRAFTPVVNIIGDHATYHRGHDAPLNSDIAALAAPNSIWVKSAETADAVGPLAAEAVAASQGPPGGVACLILPADSAWDETTVTGPVAAATPRRAPDLAEVEALAARLKAARKPVLLIGGAACGETGLAAAGRIAAAGVRVLTDTFVARMARGAGRFAPDRMHYFAEMALGDLEGVDLMVLVGTAPPVAFFAYPDRPSVLVPDGCEVVALGDRAADGSAILHALAQALGAPARGPVESRVRPAAPQGPLTPAAIGQAITRHLPDQAIVSDDAVTCGLPIFLATQTAEPHDWLMLTGGAIGQGIPLAIGAAVACPDRKVVALSGDGAAMFTVQGLWTIAREQLDVTVVVFANHAYRILDIEMYRMSGGPAGPTAQRLLDLGAPRIDWLNLARSLGMASVRADSAEAFDVAFETAMSRPGPTFIEAAL</sequence>